<reference evidence="4" key="2">
    <citation type="submission" date="2014-06" db="EMBL/GenBank/DDBJ databases">
        <authorList>
            <person name="Genoscope - CEA"/>
        </authorList>
    </citation>
    <scope>NUCLEOTIDE SEQUENCE</scope>
</reference>
<dbReference type="Gramene" id="CDY42655">
    <property type="protein sequence ID" value="CDY42655"/>
    <property type="gene ID" value="GSBRNA2T00075165001"/>
</dbReference>
<dbReference type="AlphaFoldDB" id="A0A078HW16"/>
<dbReference type="PANTHER" id="PTHR31589">
    <property type="entry name" value="PROTEIN, PUTATIVE (DUF239)-RELATED-RELATED"/>
    <property type="match status" value="1"/>
</dbReference>
<feature type="transmembrane region" description="Helical" evidence="1">
    <location>
        <begin position="130"/>
        <end position="148"/>
    </location>
</feature>
<evidence type="ECO:0000313" key="3">
    <source>
        <dbReference type="EMBL" id="CAF1846118.1"/>
    </source>
</evidence>
<reference evidence="4 5" key="1">
    <citation type="journal article" date="2014" name="Science">
        <title>Plant genetics. Early allopolyploid evolution in the post-Neolithic Brassica napus oilseed genome.</title>
        <authorList>
            <person name="Chalhoub B."/>
            <person name="Denoeud F."/>
            <person name="Liu S."/>
            <person name="Parkin I.A."/>
            <person name="Tang H."/>
            <person name="Wang X."/>
            <person name="Chiquet J."/>
            <person name="Belcram H."/>
            <person name="Tong C."/>
            <person name="Samans B."/>
            <person name="Correa M."/>
            <person name="Da Silva C."/>
            <person name="Just J."/>
            <person name="Falentin C."/>
            <person name="Koh C.S."/>
            <person name="Le Clainche I."/>
            <person name="Bernard M."/>
            <person name="Bento P."/>
            <person name="Noel B."/>
            <person name="Labadie K."/>
            <person name="Alberti A."/>
            <person name="Charles M."/>
            <person name="Arnaud D."/>
            <person name="Guo H."/>
            <person name="Daviaud C."/>
            <person name="Alamery S."/>
            <person name="Jabbari K."/>
            <person name="Zhao M."/>
            <person name="Edger P.P."/>
            <person name="Chelaifa H."/>
            <person name="Tack D."/>
            <person name="Lassalle G."/>
            <person name="Mestiri I."/>
            <person name="Schnel N."/>
            <person name="Le Paslier M.C."/>
            <person name="Fan G."/>
            <person name="Renault V."/>
            <person name="Bayer P.E."/>
            <person name="Golicz A.A."/>
            <person name="Manoli S."/>
            <person name="Lee T.H."/>
            <person name="Thi V.H."/>
            <person name="Chalabi S."/>
            <person name="Hu Q."/>
            <person name="Fan C."/>
            <person name="Tollenaere R."/>
            <person name="Lu Y."/>
            <person name="Battail C."/>
            <person name="Shen J."/>
            <person name="Sidebottom C.H."/>
            <person name="Wang X."/>
            <person name="Canaguier A."/>
            <person name="Chauveau A."/>
            <person name="Berard A."/>
            <person name="Deniot G."/>
            <person name="Guan M."/>
            <person name="Liu Z."/>
            <person name="Sun F."/>
            <person name="Lim Y.P."/>
            <person name="Lyons E."/>
            <person name="Town C.D."/>
            <person name="Bancroft I."/>
            <person name="Wang X."/>
            <person name="Meng J."/>
            <person name="Ma J."/>
            <person name="Pires J.C."/>
            <person name="King G.J."/>
            <person name="Brunel D."/>
            <person name="Delourme R."/>
            <person name="Renard M."/>
            <person name="Aury J.M."/>
            <person name="Adams K.L."/>
            <person name="Batley J."/>
            <person name="Snowdon R.J."/>
            <person name="Tost J."/>
            <person name="Edwards D."/>
            <person name="Zhou Y."/>
            <person name="Hua W."/>
            <person name="Sharpe A.G."/>
            <person name="Paterson A.H."/>
            <person name="Guan C."/>
            <person name="Wincker P."/>
        </authorList>
    </citation>
    <scope>NUCLEOTIDE SEQUENCE [LARGE SCALE GENOMIC DNA]</scope>
    <source>
        <strain evidence="5">cv. Darmor-bzh</strain>
    </source>
</reference>
<proteinExistence type="predicted"/>
<evidence type="ECO:0000313" key="4">
    <source>
        <dbReference type="EMBL" id="CDY42655.1"/>
    </source>
</evidence>
<keyword evidence="1" id="KW-0472">Membrane</keyword>
<dbReference type="Pfam" id="PF03080">
    <property type="entry name" value="Neprosin"/>
    <property type="match status" value="1"/>
</dbReference>
<dbReference type="InterPro" id="IPR053168">
    <property type="entry name" value="Glutamic_endopeptidase"/>
</dbReference>
<feature type="transmembrane region" description="Helical" evidence="1">
    <location>
        <begin position="51"/>
        <end position="71"/>
    </location>
</feature>
<dbReference type="PaxDb" id="3708-A0A078HW16"/>
<dbReference type="InterPro" id="IPR004314">
    <property type="entry name" value="Neprosin"/>
</dbReference>
<dbReference type="STRING" id="3708.A0A078HW16"/>
<feature type="domain" description="Neprosin PEP catalytic" evidence="2">
    <location>
        <begin position="66"/>
        <end position="121"/>
    </location>
</feature>
<keyword evidence="1" id="KW-0812">Transmembrane</keyword>
<dbReference type="PANTHER" id="PTHR31589:SF24">
    <property type="entry name" value="OS07G0205500 PROTEIN"/>
    <property type="match status" value="1"/>
</dbReference>
<evidence type="ECO:0000256" key="1">
    <source>
        <dbReference type="SAM" id="Phobius"/>
    </source>
</evidence>
<keyword evidence="1" id="KW-1133">Transmembrane helix</keyword>
<evidence type="ECO:0000259" key="2">
    <source>
        <dbReference type="Pfam" id="PF03080"/>
    </source>
</evidence>
<dbReference type="EMBL" id="HG994368">
    <property type="protein sequence ID" value="CAF1846118.1"/>
    <property type="molecule type" value="Genomic_DNA"/>
</dbReference>
<sequence>MDNHLCVYHIYNRHLLYKPTDIISDNNDHEYAIAYVNGGPYRGTKAQINKLVCMSTRIYMVMPILTFFIYWTSDGYHKTGCYNLMCSGFVQINRRVSPGGVFNHISTYNGQQFIFTIQIWKVGLVNYQKLNHIFFTIKIRVVVIVILGSKDRKLVATIE</sequence>
<accession>A0A078HW16</accession>
<reference evidence="3" key="3">
    <citation type="submission" date="2021-01" db="EMBL/GenBank/DDBJ databases">
        <authorList>
            <consortium name="Genoscope - CEA"/>
            <person name="William W."/>
        </authorList>
    </citation>
    <scope>NUCLEOTIDE SEQUENCE</scope>
</reference>
<dbReference type="Proteomes" id="UP001295469">
    <property type="component" value="Chromosome C04"/>
</dbReference>
<protein>
    <submittedName>
        <fullName evidence="3">(rape) hypothetical protein</fullName>
    </submittedName>
    <submittedName>
        <fullName evidence="4">BnaC04g22510D protein</fullName>
    </submittedName>
</protein>
<dbReference type="Proteomes" id="UP000028999">
    <property type="component" value="Unassembled WGS sequence"/>
</dbReference>
<name>A0A078HW16_BRANA</name>
<gene>
    <name evidence="4" type="primary">BnaC04g22510D</name>
    <name evidence="3" type="ORF">DARMORV10_C04P32690.1</name>
    <name evidence="4" type="ORF">GSBRNA2T00075165001</name>
</gene>
<organism evidence="4 5">
    <name type="scientific">Brassica napus</name>
    <name type="common">Rape</name>
    <dbReference type="NCBI Taxonomy" id="3708"/>
    <lineage>
        <taxon>Eukaryota</taxon>
        <taxon>Viridiplantae</taxon>
        <taxon>Streptophyta</taxon>
        <taxon>Embryophyta</taxon>
        <taxon>Tracheophyta</taxon>
        <taxon>Spermatophyta</taxon>
        <taxon>Magnoliopsida</taxon>
        <taxon>eudicotyledons</taxon>
        <taxon>Gunneridae</taxon>
        <taxon>Pentapetalae</taxon>
        <taxon>rosids</taxon>
        <taxon>malvids</taxon>
        <taxon>Brassicales</taxon>
        <taxon>Brassicaceae</taxon>
        <taxon>Brassiceae</taxon>
        <taxon>Brassica</taxon>
    </lineage>
</organism>
<keyword evidence="5" id="KW-1185">Reference proteome</keyword>
<dbReference type="EMBL" id="LK032531">
    <property type="protein sequence ID" value="CDY42655.1"/>
    <property type="molecule type" value="Genomic_DNA"/>
</dbReference>
<evidence type="ECO:0000313" key="5">
    <source>
        <dbReference type="Proteomes" id="UP000028999"/>
    </source>
</evidence>